<dbReference type="FunFam" id="2.60.40.10:FF:000931">
    <property type="entry name" value="V-set and immunoglobulin domain containing 1"/>
    <property type="match status" value="1"/>
</dbReference>
<reference evidence="14" key="3">
    <citation type="submission" date="2022-01" db="EMBL/GenBank/DDBJ databases">
        <authorList>
            <person name="Rubenstein D.R."/>
        </authorList>
    </citation>
    <scope>NUCLEOTIDE SEQUENCE</scope>
    <source>
        <strain evidence="14">SS15</strain>
        <tissue evidence="14">Liver</tissue>
    </source>
</reference>
<feature type="domain" description="Ig-like" evidence="12">
    <location>
        <begin position="161"/>
        <end position="282"/>
    </location>
</feature>
<dbReference type="SUPFAM" id="SSF48726">
    <property type="entry name" value="Immunoglobulin"/>
    <property type="match status" value="2"/>
</dbReference>
<dbReference type="PROSITE" id="PS50835">
    <property type="entry name" value="IG_LIKE"/>
    <property type="match status" value="2"/>
</dbReference>
<evidence type="ECO:0000256" key="6">
    <source>
        <dbReference type="ARBA" id="ARBA00022989"/>
    </source>
</evidence>
<dbReference type="FunFam" id="2.60.40.10:FF:000095">
    <property type="entry name" value="immunoglobulin superfamily member 11 isoform X1"/>
    <property type="match status" value="1"/>
</dbReference>
<dbReference type="SMART" id="SM00408">
    <property type="entry name" value="IGc2"/>
    <property type="match status" value="2"/>
</dbReference>
<keyword evidence="6 11" id="KW-1133">Transmembrane helix</keyword>
<keyword evidence="15" id="KW-1185">Reference proteome</keyword>
<dbReference type="OrthoDB" id="190835at2759"/>
<dbReference type="GO" id="GO:0003382">
    <property type="term" value="P:epithelial cell morphogenesis"/>
    <property type="evidence" value="ECO:0007669"/>
    <property type="project" value="InterPro"/>
</dbReference>
<evidence type="ECO:0000313" key="13">
    <source>
        <dbReference type="EMBL" id="KAG0118655.1"/>
    </source>
</evidence>
<dbReference type="EMBL" id="JADDUC020000014">
    <property type="protein sequence ID" value="KAI1234794.1"/>
    <property type="molecule type" value="Genomic_DNA"/>
</dbReference>
<keyword evidence="8" id="KW-1015">Disulfide bond</keyword>
<evidence type="ECO:0000256" key="5">
    <source>
        <dbReference type="ARBA" id="ARBA00022737"/>
    </source>
</evidence>
<dbReference type="Pfam" id="PF13927">
    <property type="entry name" value="Ig_3"/>
    <property type="match status" value="1"/>
</dbReference>
<comment type="subcellular location">
    <subcellularLocation>
        <location evidence="1">Membrane</location>
        <topology evidence="1">Single-pass type I membrane protein</topology>
    </subcellularLocation>
</comment>
<gene>
    <name evidence="14" type="ORF">IHE44_0003174</name>
    <name evidence="13" type="ORF">IHE44_000776</name>
</gene>
<dbReference type="SMART" id="SM00406">
    <property type="entry name" value="IGv"/>
    <property type="match status" value="1"/>
</dbReference>
<proteinExistence type="predicted"/>
<keyword evidence="3 11" id="KW-0812">Transmembrane</keyword>
<dbReference type="GO" id="GO:0016323">
    <property type="term" value="C:basolateral plasma membrane"/>
    <property type="evidence" value="ECO:0007669"/>
    <property type="project" value="TreeGrafter"/>
</dbReference>
<dbReference type="PANTHER" id="PTHR44974">
    <property type="entry name" value="V-SET AND IMMUNOGLOBULIN DOMAIN-CONTAINING PROTEIN 1"/>
    <property type="match status" value="1"/>
</dbReference>
<evidence type="ECO:0000259" key="12">
    <source>
        <dbReference type="PROSITE" id="PS50835"/>
    </source>
</evidence>
<dbReference type="SMART" id="SM00409">
    <property type="entry name" value="IG"/>
    <property type="match status" value="2"/>
</dbReference>
<dbReference type="GO" id="GO:0030277">
    <property type="term" value="P:maintenance of gastrointestinal epithelium"/>
    <property type="evidence" value="ECO:0007669"/>
    <property type="project" value="InterPro"/>
</dbReference>
<feature type="transmembrane region" description="Helical" evidence="11">
    <location>
        <begin position="384"/>
        <end position="406"/>
    </location>
</feature>
<evidence type="ECO:0000313" key="15">
    <source>
        <dbReference type="Proteomes" id="UP000618051"/>
    </source>
</evidence>
<keyword evidence="5" id="KW-0677">Repeat</keyword>
<dbReference type="InterPro" id="IPR007110">
    <property type="entry name" value="Ig-like_dom"/>
</dbReference>
<accession>A0A835NQP3</accession>
<evidence type="ECO:0000256" key="4">
    <source>
        <dbReference type="ARBA" id="ARBA00022729"/>
    </source>
</evidence>
<feature type="compositionally biased region" description="Polar residues" evidence="10">
    <location>
        <begin position="415"/>
        <end position="432"/>
    </location>
</feature>
<evidence type="ECO:0000256" key="8">
    <source>
        <dbReference type="ARBA" id="ARBA00023157"/>
    </source>
</evidence>
<dbReference type="Gene3D" id="2.60.40.10">
    <property type="entry name" value="Immunoglobulins"/>
    <property type="match status" value="2"/>
</dbReference>
<keyword evidence="9" id="KW-0393">Immunoglobulin domain</keyword>
<comment type="caution">
    <text evidence="13">The sequence shown here is derived from an EMBL/GenBank/DDBJ whole genome shotgun (WGS) entry which is preliminary data.</text>
</comment>
<feature type="region of interest" description="Disordered" evidence="10">
    <location>
        <begin position="414"/>
        <end position="481"/>
    </location>
</feature>
<evidence type="ECO:0000313" key="14">
    <source>
        <dbReference type="EMBL" id="KAI1234794.1"/>
    </source>
</evidence>
<keyword evidence="7 11" id="KW-0472">Membrane</keyword>
<feature type="compositionally biased region" description="Basic and acidic residues" evidence="10">
    <location>
        <begin position="469"/>
        <end position="481"/>
    </location>
</feature>
<dbReference type="InterPro" id="IPR003598">
    <property type="entry name" value="Ig_sub2"/>
</dbReference>
<reference evidence="13" key="1">
    <citation type="submission" date="2020-10" db="EMBL/GenBank/DDBJ databases">
        <title>Feather gene expression reveals the developmental basis of iridescence in African starlings.</title>
        <authorList>
            <person name="Rubenstein D.R."/>
        </authorList>
    </citation>
    <scope>NUCLEOTIDE SEQUENCE</scope>
    <source>
        <strain evidence="13">SS15</strain>
        <tissue evidence="13">Liver</tissue>
    </source>
</reference>
<evidence type="ECO:0000256" key="9">
    <source>
        <dbReference type="ARBA" id="ARBA00023319"/>
    </source>
</evidence>
<evidence type="ECO:0000256" key="10">
    <source>
        <dbReference type="SAM" id="MobiDB-lite"/>
    </source>
</evidence>
<dbReference type="Pfam" id="PF07686">
    <property type="entry name" value="V-set"/>
    <property type="match status" value="1"/>
</dbReference>
<protein>
    <recommendedName>
        <fullName evidence="2">V-set and immunoglobulin domain-containing protein 1</fullName>
    </recommendedName>
</protein>
<dbReference type="InterPro" id="IPR029861">
    <property type="entry name" value="VSIG1"/>
</dbReference>
<dbReference type="InterPro" id="IPR013106">
    <property type="entry name" value="Ig_V-set"/>
</dbReference>
<evidence type="ECO:0000256" key="2">
    <source>
        <dbReference type="ARBA" id="ARBA00017514"/>
    </source>
</evidence>
<dbReference type="InterPro" id="IPR003599">
    <property type="entry name" value="Ig_sub"/>
</dbReference>
<evidence type="ECO:0000256" key="1">
    <source>
        <dbReference type="ARBA" id="ARBA00004479"/>
    </source>
</evidence>
<dbReference type="EMBL" id="JADDUC010000106">
    <property type="protein sequence ID" value="KAG0118655.1"/>
    <property type="molecule type" value="Genomic_DNA"/>
</dbReference>
<name>A0A835NQP3_9PASS</name>
<dbReference type="InterPro" id="IPR036179">
    <property type="entry name" value="Ig-like_dom_sf"/>
</dbReference>
<sequence length="481" mass="51755">MHVDSSSAAGISPGLKSRLQLIIRAEAGRARPGEGRLLQHEAFSWHGAAQEAPPGALQHLLPGTANPAMTREQGHTRQPCRTAGLQVHTELGCGTRLCVVCHCHRPRARASIRDGFAQLQTPGTAREGVTAIIKKVCATMLKILPILAILAGPAPADLFSPHLLSTGHTSGVVVTIPEKTVNVTTGGNATLLCTYTSSGPLGNFFIQWSFYSAKESQLHTIYYYSGGHSYFYGAFKNRITASASPGNASITISNMQPSDTGSYTCEVFSPQGDSGQSQKSVIVNVLVKPSKPFCKVEGTPEKGHLIYLLCNCEEGLPRPTYRWYKVDENILKPVTEQLNPNSGILYIGNLTTFETGYYRCIASNLLGNSTCELDLTAKHSDGGIVAGALIGAILAAAIICIIVWVLTKKAKNRKSPNNEMQEMAQKQSNTDYVQVPNEENIPTTTAPSSNATNEYPSIDDTAAPATPENDEKQEAEKEERA</sequence>
<evidence type="ECO:0000256" key="3">
    <source>
        <dbReference type="ARBA" id="ARBA00022692"/>
    </source>
</evidence>
<dbReference type="PANTHER" id="PTHR44974:SF1">
    <property type="entry name" value="V-SET AND IMMUNOGLOBULIN DOMAIN-CONTAINING PROTEIN 1"/>
    <property type="match status" value="1"/>
</dbReference>
<organism evidence="13">
    <name type="scientific">Lamprotornis superbus</name>
    <dbReference type="NCBI Taxonomy" id="245042"/>
    <lineage>
        <taxon>Eukaryota</taxon>
        <taxon>Metazoa</taxon>
        <taxon>Chordata</taxon>
        <taxon>Craniata</taxon>
        <taxon>Vertebrata</taxon>
        <taxon>Euteleostomi</taxon>
        <taxon>Archelosauria</taxon>
        <taxon>Archosauria</taxon>
        <taxon>Dinosauria</taxon>
        <taxon>Saurischia</taxon>
        <taxon>Theropoda</taxon>
        <taxon>Coelurosauria</taxon>
        <taxon>Aves</taxon>
        <taxon>Neognathae</taxon>
        <taxon>Neoaves</taxon>
        <taxon>Telluraves</taxon>
        <taxon>Australaves</taxon>
        <taxon>Passeriformes</taxon>
        <taxon>Sturnidae</taxon>
        <taxon>Lamprotornis</taxon>
    </lineage>
</organism>
<feature type="domain" description="Ig-like" evidence="12">
    <location>
        <begin position="289"/>
        <end position="376"/>
    </location>
</feature>
<dbReference type="Proteomes" id="UP000618051">
    <property type="component" value="Unassembled WGS sequence"/>
</dbReference>
<keyword evidence="4" id="KW-0732">Signal</keyword>
<dbReference type="InterPro" id="IPR013783">
    <property type="entry name" value="Ig-like_fold"/>
</dbReference>
<dbReference type="AlphaFoldDB" id="A0A835NQP3"/>
<reference evidence="14 15" key="2">
    <citation type="journal article" date="2021" name="J. Hered.">
        <title>Feather Gene Expression Elucidates the Developmental Basis of Plumage Iridescence in African Starlings.</title>
        <authorList>
            <person name="Rubenstein D.R."/>
            <person name="Corvelo A."/>
            <person name="MacManes M.D."/>
            <person name="Maia R."/>
            <person name="Narzisi G."/>
            <person name="Rousaki A."/>
            <person name="Vandenabeele P."/>
            <person name="Shawkey M.D."/>
            <person name="Solomon J."/>
        </authorList>
    </citation>
    <scope>NUCLEOTIDE SEQUENCE [LARGE SCALE GENOMIC DNA]</scope>
    <source>
        <strain evidence="14">SS15</strain>
    </source>
</reference>
<evidence type="ECO:0000256" key="7">
    <source>
        <dbReference type="ARBA" id="ARBA00023136"/>
    </source>
</evidence>
<dbReference type="CDD" id="cd00096">
    <property type="entry name" value="Ig"/>
    <property type="match status" value="1"/>
</dbReference>
<feature type="compositionally biased region" description="Polar residues" evidence="10">
    <location>
        <begin position="440"/>
        <end position="455"/>
    </location>
</feature>
<evidence type="ECO:0000256" key="11">
    <source>
        <dbReference type="SAM" id="Phobius"/>
    </source>
</evidence>